<proteinExistence type="predicted"/>
<reference evidence="2" key="1">
    <citation type="submission" date="2022-03" db="EMBL/GenBank/DDBJ databases">
        <authorList>
            <person name="Alioto T."/>
            <person name="Alioto T."/>
            <person name="Gomez Garrido J."/>
        </authorList>
    </citation>
    <scope>NUCLEOTIDE SEQUENCE</scope>
</reference>
<dbReference type="InterPro" id="IPR051495">
    <property type="entry name" value="Epithelial_Barrier/Signaling"/>
</dbReference>
<dbReference type="EMBL" id="OW240921">
    <property type="protein sequence ID" value="CAH2318172.1"/>
    <property type="molecule type" value="Genomic_DNA"/>
</dbReference>
<evidence type="ECO:0000259" key="1">
    <source>
        <dbReference type="PROSITE" id="PS51220"/>
    </source>
</evidence>
<dbReference type="PROSITE" id="PS51220">
    <property type="entry name" value="NIDO"/>
    <property type="match status" value="1"/>
</dbReference>
<feature type="domain" description="NIDO" evidence="1">
    <location>
        <begin position="47"/>
        <end position="199"/>
    </location>
</feature>
<dbReference type="SMART" id="SM00539">
    <property type="entry name" value="NIDO"/>
    <property type="match status" value="1"/>
</dbReference>
<evidence type="ECO:0000313" key="2">
    <source>
        <dbReference type="EMBL" id="CAH2318172.1"/>
    </source>
</evidence>
<dbReference type="PANTHER" id="PTHR13802:SF59">
    <property type="entry name" value="SUSHI DOMAIN-CONTAINING PROTEIN 2"/>
    <property type="match status" value="1"/>
</dbReference>
<dbReference type="InterPro" id="IPR003886">
    <property type="entry name" value="NIDO_dom"/>
</dbReference>
<gene>
    <name evidence="2" type="ORF">PECUL_23A010580</name>
</gene>
<dbReference type="Proteomes" id="UP001295444">
    <property type="component" value="Chromosome 10"/>
</dbReference>
<organism evidence="2 3">
    <name type="scientific">Pelobates cultripes</name>
    <name type="common">Western spadefoot toad</name>
    <dbReference type="NCBI Taxonomy" id="61616"/>
    <lineage>
        <taxon>Eukaryota</taxon>
        <taxon>Metazoa</taxon>
        <taxon>Chordata</taxon>
        <taxon>Craniata</taxon>
        <taxon>Vertebrata</taxon>
        <taxon>Euteleostomi</taxon>
        <taxon>Amphibia</taxon>
        <taxon>Batrachia</taxon>
        <taxon>Anura</taxon>
        <taxon>Pelobatoidea</taxon>
        <taxon>Pelobatidae</taxon>
        <taxon>Pelobates</taxon>
    </lineage>
</organism>
<dbReference type="AlphaFoldDB" id="A0AAD1T5T5"/>
<sequence length="266" mass="29647">MEHQWGIKRPQKKMTVNNNGVVSFGVPVSTYTPNAFPLADGSPFVAPYWGDVDNEKSGTVYYRETTGSALLQRINEEMAKYFPNLHYKATWAFVATWDDVPYYQSLSKKTNTFQAVLHTDGKRSFIMLNYGKITWTTGGASGGNLLTGLGGVPAQAGFNSGDNTHYFNIPDSRTDNIININRTSNVDTPGRWVFQVDTFKAPGGCIFEANFARYNETFWKDDSCENKCVCNTDGEIKCTDESCPGFMVCQPSAWHFTCQISLGTCF</sequence>
<dbReference type="GO" id="GO:0007160">
    <property type="term" value="P:cell-matrix adhesion"/>
    <property type="evidence" value="ECO:0007669"/>
    <property type="project" value="InterPro"/>
</dbReference>
<protein>
    <submittedName>
        <fullName evidence="2">Alpha-tectorin-like</fullName>
    </submittedName>
</protein>
<evidence type="ECO:0000313" key="3">
    <source>
        <dbReference type="Proteomes" id="UP001295444"/>
    </source>
</evidence>
<keyword evidence="3" id="KW-1185">Reference proteome</keyword>
<name>A0AAD1T5T5_PELCU</name>
<dbReference type="PANTHER" id="PTHR13802">
    <property type="entry name" value="MUCIN 4-RELATED"/>
    <property type="match status" value="1"/>
</dbReference>
<dbReference type="Pfam" id="PF06119">
    <property type="entry name" value="NIDO"/>
    <property type="match status" value="1"/>
</dbReference>
<accession>A0AAD1T5T5</accession>